<dbReference type="AlphaFoldDB" id="A0A418MQK5"/>
<evidence type="ECO:0000313" key="3">
    <source>
        <dbReference type="Proteomes" id="UP000283832"/>
    </source>
</evidence>
<dbReference type="PROSITE" id="PS51257">
    <property type="entry name" value="PROKAR_LIPOPROTEIN"/>
    <property type="match status" value="1"/>
</dbReference>
<protein>
    <recommendedName>
        <fullName evidence="1">DUF4097 domain-containing protein</fullName>
    </recommendedName>
</protein>
<accession>A0A418MQK5</accession>
<sequence length="270" mass="28168">MAQHRTAAVARPAAIRRTGVALAAAAALIVLAGCDNLSFSRLDYDTTEQVRITSVRLLPGSGDVVIRADSRPDQVRIKRVVRYQGDQPGTTYEIKGTELVLDTSCGPRCSVSYEVITGEGVRVQGETRSGNVDLSRVGQVEITVGSGDVRVAGAAGPVRVESGSGNIEVYDVAATLMLRANSGDIDATRLGGEVDAQARSGNVTIELDRPASARAHASSGHVELRVPDGPYQIRSQAGSGDVDVSVPNDPAAALVLDVRTGSGDITVIPR</sequence>
<gene>
    <name evidence="2" type="ORF">D2L64_21400</name>
</gene>
<proteinExistence type="predicted"/>
<feature type="domain" description="DUF4097" evidence="1">
    <location>
        <begin position="126"/>
        <end position="267"/>
    </location>
</feature>
<keyword evidence="3" id="KW-1185">Reference proteome</keyword>
<dbReference type="OrthoDB" id="4331847at2"/>
<comment type="caution">
    <text evidence="2">The sequence shown here is derived from an EMBL/GenBank/DDBJ whole genome shotgun (WGS) entry which is preliminary data.</text>
</comment>
<dbReference type="Gene3D" id="2.160.20.120">
    <property type="match status" value="1"/>
</dbReference>
<dbReference type="RefSeq" id="WP_119578998.1">
    <property type="nucleotide sequence ID" value="NZ_QXEC01000024.1"/>
</dbReference>
<dbReference type="Proteomes" id="UP000283832">
    <property type="component" value="Unassembled WGS sequence"/>
</dbReference>
<dbReference type="InterPro" id="IPR025164">
    <property type="entry name" value="Toastrack_DUF4097"/>
</dbReference>
<evidence type="ECO:0000313" key="2">
    <source>
        <dbReference type="EMBL" id="RIV35650.1"/>
    </source>
</evidence>
<organism evidence="2 3">
    <name type="scientific">Micromonospora radicis</name>
    <dbReference type="NCBI Taxonomy" id="1894971"/>
    <lineage>
        <taxon>Bacteria</taxon>
        <taxon>Bacillati</taxon>
        <taxon>Actinomycetota</taxon>
        <taxon>Actinomycetes</taxon>
        <taxon>Micromonosporales</taxon>
        <taxon>Micromonosporaceae</taxon>
        <taxon>Micromonospora</taxon>
    </lineage>
</organism>
<evidence type="ECO:0000259" key="1">
    <source>
        <dbReference type="Pfam" id="PF13349"/>
    </source>
</evidence>
<reference evidence="2 3" key="1">
    <citation type="submission" date="2018-08" db="EMBL/GenBank/DDBJ databases">
        <title>Jishengella sp. nov., isolated from a root of Azadirachta indica A. Juss. var. siamensis Valenton.</title>
        <authorList>
            <person name="Kuncharoen N."/>
            <person name="Tanasupawat S."/>
            <person name="Kudo T."/>
            <person name="Ohkuma M."/>
        </authorList>
    </citation>
    <scope>NUCLEOTIDE SEQUENCE [LARGE SCALE GENOMIC DNA]</scope>
    <source>
        <strain evidence="2 3">AZ1-13</strain>
    </source>
</reference>
<dbReference type="Pfam" id="PF13349">
    <property type="entry name" value="DUF4097"/>
    <property type="match status" value="1"/>
</dbReference>
<name>A0A418MQK5_9ACTN</name>
<dbReference type="EMBL" id="QXEC01000024">
    <property type="protein sequence ID" value="RIV35650.1"/>
    <property type="molecule type" value="Genomic_DNA"/>
</dbReference>